<keyword evidence="2" id="KW-1185">Reference proteome</keyword>
<accession>A0ABS5ZKN9</accession>
<dbReference type="EMBL" id="JAGSOY010000373">
    <property type="protein sequence ID" value="MBU2714545.1"/>
    <property type="molecule type" value="Genomic_DNA"/>
</dbReference>
<organism evidence="1 2">
    <name type="scientific">Zooshikella harenae</name>
    <dbReference type="NCBI Taxonomy" id="2827238"/>
    <lineage>
        <taxon>Bacteria</taxon>
        <taxon>Pseudomonadati</taxon>
        <taxon>Pseudomonadota</taxon>
        <taxon>Gammaproteobacteria</taxon>
        <taxon>Oceanospirillales</taxon>
        <taxon>Zooshikellaceae</taxon>
        <taxon>Zooshikella</taxon>
    </lineage>
</organism>
<gene>
    <name evidence="1" type="ORF">KCG35_26180</name>
</gene>
<dbReference type="RefSeq" id="WP_215822878.1">
    <property type="nucleotide sequence ID" value="NZ_JAGSOY010000373.1"/>
</dbReference>
<evidence type="ECO:0000313" key="2">
    <source>
        <dbReference type="Proteomes" id="UP000690515"/>
    </source>
</evidence>
<evidence type="ECO:0000313" key="1">
    <source>
        <dbReference type="EMBL" id="MBU2714545.1"/>
    </source>
</evidence>
<dbReference type="Proteomes" id="UP000690515">
    <property type="component" value="Unassembled WGS sequence"/>
</dbReference>
<reference evidence="1 2" key="1">
    <citation type="submission" date="2021-04" db="EMBL/GenBank/DDBJ databases">
        <authorList>
            <person name="Pira H."/>
            <person name="Risdian C."/>
            <person name="Wink J."/>
        </authorList>
    </citation>
    <scope>NUCLEOTIDE SEQUENCE [LARGE SCALE GENOMIC DNA]</scope>
    <source>
        <strain evidence="1 2">WH53</strain>
    </source>
</reference>
<feature type="non-terminal residue" evidence="1">
    <location>
        <position position="65"/>
    </location>
</feature>
<name>A0ABS5ZKN9_9GAMM</name>
<proteinExistence type="predicted"/>
<sequence>MSENNQVEKEDNTEINTEKAYQAALLADAAYIDFKKGKDYWGSTGIIKPKRRETAELFIKKRGFT</sequence>
<comment type="caution">
    <text evidence="1">The sequence shown here is derived from an EMBL/GenBank/DDBJ whole genome shotgun (WGS) entry which is preliminary data.</text>
</comment>
<protein>
    <submittedName>
        <fullName evidence="1">Uncharacterized protein</fullName>
    </submittedName>
</protein>